<name>A0A1L9PUG7_ASPVE</name>
<accession>A0A1L9PUG7</accession>
<feature type="compositionally biased region" description="Basic and acidic residues" evidence="2">
    <location>
        <begin position="90"/>
        <end position="100"/>
    </location>
</feature>
<feature type="region of interest" description="Disordered" evidence="2">
    <location>
        <begin position="173"/>
        <end position="216"/>
    </location>
</feature>
<feature type="region of interest" description="Disordered" evidence="2">
    <location>
        <begin position="1"/>
        <end position="108"/>
    </location>
</feature>
<dbReference type="Proteomes" id="UP000184073">
    <property type="component" value="Unassembled WGS sequence"/>
</dbReference>
<organism evidence="3 4">
    <name type="scientific">Aspergillus versicolor CBS 583.65</name>
    <dbReference type="NCBI Taxonomy" id="1036611"/>
    <lineage>
        <taxon>Eukaryota</taxon>
        <taxon>Fungi</taxon>
        <taxon>Dikarya</taxon>
        <taxon>Ascomycota</taxon>
        <taxon>Pezizomycotina</taxon>
        <taxon>Eurotiomycetes</taxon>
        <taxon>Eurotiomycetidae</taxon>
        <taxon>Eurotiales</taxon>
        <taxon>Aspergillaceae</taxon>
        <taxon>Aspergillus</taxon>
        <taxon>Aspergillus subgen. Nidulantes</taxon>
    </lineage>
</organism>
<dbReference type="AlphaFoldDB" id="A0A1L9PUG7"/>
<evidence type="ECO:0000256" key="2">
    <source>
        <dbReference type="SAM" id="MobiDB-lite"/>
    </source>
</evidence>
<dbReference type="RefSeq" id="XP_040670875.1">
    <property type="nucleotide sequence ID" value="XM_040810494.1"/>
</dbReference>
<sequence length="333" mass="37945">MDSPLPRSFSPLFIPYGPTVANPNKQQPERKHPAYPKRIRPYSPTTVGLPTDLSYLGDDERDPAVDKNPLQGRKIARPTRALKSRIGKTARRESLQKPERTGYFSPESQQEITGWTNCFPQVQQNVESPPYFLSTPIPQDGLPTPPYPMGDLQIGNPGEWRLYQASNGSIWDPKSVDLQSHPTPPRTPSIVRNLSGNESDDGHAADSETMDGDLSGSLHRVSEHIRLLRKTRADSRKQVNRLRAQTRSVNERLRLVTAENAQLYRDAAYERDQRMFFERVMHKLNYMVEQAREDIANALREIGSLEDEVARLKKRPCEFGDEEDRSTKRGRAF</sequence>
<dbReference type="EMBL" id="KV878132">
    <property type="protein sequence ID" value="OJJ05113.1"/>
    <property type="molecule type" value="Genomic_DNA"/>
</dbReference>
<reference evidence="4" key="1">
    <citation type="journal article" date="2017" name="Genome Biol.">
        <title>Comparative genomics reveals high biological diversity and specific adaptations in the industrially and medically important fungal genus Aspergillus.</title>
        <authorList>
            <person name="de Vries R.P."/>
            <person name="Riley R."/>
            <person name="Wiebenga A."/>
            <person name="Aguilar-Osorio G."/>
            <person name="Amillis S."/>
            <person name="Uchima C.A."/>
            <person name="Anderluh G."/>
            <person name="Asadollahi M."/>
            <person name="Askin M."/>
            <person name="Barry K."/>
            <person name="Battaglia E."/>
            <person name="Bayram O."/>
            <person name="Benocci T."/>
            <person name="Braus-Stromeyer S.A."/>
            <person name="Caldana C."/>
            <person name="Canovas D."/>
            <person name="Cerqueira G.C."/>
            <person name="Chen F."/>
            <person name="Chen W."/>
            <person name="Choi C."/>
            <person name="Clum A."/>
            <person name="Dos Santos R.A."/>
            <person name="Damasio A.R."/>
            <person name="Diallinas G."/>
            <person name="Emri T."/>
            <person name="Fekete E."/>
            <person name="Flipphi M."/>
            <person name="Freyberg S."/>
            <person name="Gallo A."/>
            <person name="Gournas C."/>
            <person name="Habgood R."/>
            <person name="Hainaut M."/>
            <person name="Harispe M.L."/>
            <person name="Henrissat B."/>
            <person name="Hilden K.S."/>
            <person name="Hope R."/>
            <person name="Hossain A."/>
            <person name="Karabika E."/>
            <person name="Karaffa L."/>
            <person name="Karanyi Z."/>
            <person name="Krasevec N."/>
            <person name="Kuo A."/>
            <person name="Kusch H."/>
            <person name="LaButti K."/>
            <person name="Lagendijk E.L."/>
            <person name="Lapidus A."/>
            <person name="Levasseur A."/>
            <person name="Lindquist E."/>
            <person name="Lipzen A."/>
            <person name="Logrieco A.F."/>
            <person name="MacCabe A."/>
            <person name="Maekelae M.R."/>
            <person name="Malavazi I."/>
            <person name="Melin P."/>
            <person name="Meyer V."/>
            <person name="Mielnichuk N."/>
            <person name="Miskei M."/>
            <person name="Molnar A.P."/>
            <person name="Mule G."/>
            <person name="Ngan C.Y."/>
            <person name="Orejas M."/>
            <person name="Orosz E."/>
            <person name="Ouedraogo J.P."/>
            <person name="Overkamp K.M."/>
            <person name="Park H.-S."/>
            <person name="Perrone G."/>
            <person name="Piumi F."/>
            <person name="Punt P.J."/>
            <person name="Ram A.F."/>
            <person name="Ramon A."/>
            <person name="Rauscher S."/>
            <person name="Record E."/>
            <person name="Riano-Pachon D.M."/>
            <person name="Robert V."/>
            <person name="Roehrig J."/>
            <person name="Ruller R."/>
            <person name="Salamov A."/>
            <person name="Salih N.S."/>
            <person name="Samson R.A."/>
            <person name="Sandor E."/>
            <person name="Sanguinetti M."/>
            <person name="Schuetze T."/>
            <person name="Sepcic K."/>
            <person name="Shelest E."/>
            <person name="Sherlock G."/>
            <person name="Sophianopoulou V."/>
            <person name="Squina F.M."/>
            <person name="Sun H."/>
            <person name="Susca A."/>
            <person name="Todd R.B."/>
            <person name="Tsang A."/>
            <person name="Unkles S.E."/>
            <person name="van de Wiele N."/>
            <person name="van Rossen-Uffink D."/>
            <person name="Oliveira J.V."/>
            <person name="Vesth T.C."/>
            <person name="Visser J."/>
            <person name="Yu J.-H."/>
            <person name="Zhou M."/>
            <person name="Andersen M.R."/>
            <person name="Archer D.B."/>
            <person name="Baker S.E."/>
            <person name="Benoit I."/>
            <person name="Brakhage A.A."/>
            <person name="Braus G.H."/>
            <person name="Fischer R."/>
            <person name="Frisvad J.C."/>
            <person name="Goldman G.H."/>
            <person name="Houbraken J."/>
            <person name="Oakley B."/>
            <person name="Pocsi I."/>
            <person name="Scazzocchio C."/>
            <person name="Seiboth B."/>
            <person name="vanKuyk P.A."/>
            <person name="Wortman J."/>
            <person name="Dyer P.S."/>
            <person name="Grigoriev I.V."/>
        </authorList>
    </citation>
    <scope>NUCLEOTIDE SEQUENCE [LARGE SCALE GENOMIC DNA]</scope>
    <source>
        <strain evidence="4">CBS 583.65</strain>
    </source>
</reference>
<gene>
    <name evidence="3" type="ORF">ASPVEDRAFT_31526</name>
</gene>
<evidence type="ECO:0000313" key="3">
    <source>
        <dbReference type="EMBL" id="OJJ05113.1"/>
    </source>
</evidence>
<protein>
    <submittedName>
        <fullName evidence="3">Uncharacterized protein</fullName>
    </submittedName>
</protein>
<keyword evidence="1" id="KW-0175">Coiled coil</keyword>
<dbReference type="VEuPathDB" id="FungiDB:ASPVEDRAFT_31526"/>
<dbReference type="OrthoDB" id="10374231at2759"/>
<evidence type="ECO:0000313" key="4">
    <source>
        <dbReference type="Proteomes" id="UP000184073"/>
    </source>
</evidence>
<evidence type="ECO:0000256" key="1">
    <source>
        <dbReference type="SAM" id="Coils"/>
    </source>
</evidence>
<proteinExistence type="predicted"/>
<keyword evidence="4" id="KW-1185">Reference proteome</keyword>
<dbReference type="GeneID" id="63726005"/>
<feature type="compositionally biased region" description="Basic residues" evidence="2">
    <location>
        <begin position="74"/>
        <end position="89"/>
    </location>
</feature>
<feature type="coiled-coil region" evidence="1">
    <location>
        <begin position="281"/>
        <end position="315"/>
    </location>
</feature>